<dbReference type="EMBL" id="JAEDAH010000046">
    <property type="protein sequence ID" value="MCA6063855.1"/>
    <property type="molecule type" value="Genomic_DNA"/>
</dbReference>
<keyword evidence="8" id="KW-0131">Cell cycle</keyword>
<evidence type="ECO:0000256" key="7">
    <source>
        <dbReference type="ARBA" id="ARBA00023210"/>
    </source>
</evidence>
<keyword evidence="7" id="KW-0717">Septation</keyword>
<dbReference type="RefSeq" id="WP_225674270.1">
    <property type="nucleotide sequence ID" value="NZ_JAEDAH010000046.1"/>
</dbReference>
<evidence type="ECO:0000256" key="8">
    <source>
        <dbReference type="ARBA" id="ARBA00023306"/>
    </source>
</evidence>
<evidence type="ECO:0000256" key="3">
    <source>
        <dbReference type="ARBA" id="ARBA00015195"/>
    </source>
</evidence>
<evidence type="ECO:0000256" key="11">
    <source>
        <dbReference type="ARBA" id="ARBA00033158"/>
    </source>
</evidence>
<comment type="similarity">
    <text evidence="2">Belongs to the ZapA family. Type 1 subfamily.</text>
</comment>
<comment type="subcellular location">
    <subcellularLocation>
        <location evidence="1">Cytoplasm</location>
    </subcellularLocation>
</comment>
<dbReference type="InterPro" id="IPR007838">
    <property type="entry name" value="Cell_div_ZapA-like"/>
</dbReference>
<keyword evidence="4" id="KW-0963">Cytoplasm</keyword>
<proteinExistence type="inferred from homology"/>
<accession>A0ABS7ZTH6</accession>
<keyword evidence="6" id="KW-0175">Coiled coil</keyword>
<evidence type="ECO:0000256" key="1">
    <source>
        <dbReference type="ARBA" id="ARBA00004496"/>
    </source>
</evidence>
<sequence>MANSPKTLELIILDREYRINCPPGAEEHLRDAARFLNEKMSEIKNASSASGKVLGTDRIAVIAALNIAHQLRQLEADQQEALQGVSQLTELIDDALEQDMQLEL</sequence>
<evidence type="ECO:0000313" key="12">
    <source>
        <dbReference type="EMBL" id="MCA6063855.1"/>
    </source>
</evidence>
<evidence type="ECO:0000256" key="9">
    <source>
        <dbReference type="ARBA" id="ARBA00024910"/>
    </source>
</evidence>
<evidence type="ECO:0000256" key="2">
    <source>
        <dbReference type="ARBA" id="ARBA00010074"/>
    </source>
</evidence>
<dbReference type="Gene3D" id="1.20.5.50">
    <property type="match status" value="1"/>
</dbReference>
<organism evidence="12 13">
    <name type="scientific">Thalassolituus marinus</name>
    <dbReference type="NCBI Taxonomy" id="671053"/>
    <lineage>
        <taxon>Bacteria</taxon>
        <taxon>Pseudomonadati</taxon>
        <taxon>Pseudomonadota</taxon>
        <taxon>Gammaproteobacteria</taxon>
        <taxon>Oceanospirillales</taxon>
        <taxon>Oceanospirillaceae</taxon>
        <taxon>Thalassolituus</taxon>
    </lineage>
</organism>
<keyword evidence="5 12" id="KW-0132">Cell division</keyword>
<dbReference type="Pfam" id="PF05164">
    <property type="entry name" value="ZapA"/>
    <property type="match status" value="1"/>
</dbReference>
<dbReference type="Proteomes" id="UP000714380">
    <property type="component" value="Unassembled WGS sequence"/>
</dbReference>
<evidence type="ECO:0000256" key="4">
    <source>
        <dbReference type="ARBA" id="ARBA00022490"/>
    </source>
</evidence>
<comment type="subunit">
    <text evidence="10">Homodimer. Interacts with FtsZ.</text>
</comment>
<keyword evidence="13" id="KW-1185">Reference proteome</keyword>
<dbReference type="Gene3D" id="3.30.160.880">
    <property type="entry name" value="Cell division protein ZapA protomer, N-terminal domain"/>
    <property type="match status" value="1"/>
</dbReference>
<evidence type="ECO:0000313" key="13">
    <source>
        <dbReference type="Proteomes" id="UP000714380"/>
    </source>
</evidence>
<evidence type="ECO:0000256" key="10">
    <source>
        <dbReference type="ARBA" id="ARBA00026068"/>
    </source>
</evidence>
<name>A0ABS7ZTH6_9GAMM</name>
<reference evidence="12 13" key="1">
    <citation type="submission" date="2020-12" db="EMBL/GenBank/DDBJ databases">
        <title>Novel Thalassolituus-related marine hydrocarbonoclastic bacteria mediated algae-derived hydrocarbons mineralization in twilight zone of the northern South China Sea.</title>
        <authorList>
            <person name="Dong C."/>
        </authorList>
    </citation>
    <scope>NUCLEOTIDE SEQUENCE [LARGE SCALE GENOMIC DNA]</scope>
    <source>
        <strain evidence="12 13">IMCC1826</strain>
    </source>
</reference>
<comment type="caution">
    <text evidence="12">The sequence shown here is derived from an EMBL/GenBank/DDBJ whole genome shotgun (WGS) entry which is preliminary data.</text>
</comment>
<gene>
    <name evidence="12" type="ORF">I9W95_09575</name>
</gene>
<evidence type="ECO:0000256" key="6">
    <source>
        <dbReference type="ARBA" id="ARBA00023054"/>
    </source>
</evidence>
<dbReference type="InterPro" id="IPR042233">
    <property type="entry name" value="Cell_div_ZapA_N"/>
</dbReference>
<dbReference type="SUPFAM" id="SSF102829">
    <property type="entry name" value="Cell division protein ZapA-like"/>
    <property type="match status" value="1"/>
</dbReference>
<dbReference type="PANTHER" id="PTHR34981">
    <property type="entry name" value="CELL DIVISION PROTEIN ZAPA"/>
    <property type="match status" value="1"/>
</dbReference>
<dbReference type="GO" id="GO:0051301">
    <property type="term" value="P:cell division"/>
    <property type="evidence" value="ECO:0007669"/>
    <property type="project" value="UniProtKB-KW"/>
</dbReference>
<evidence type="ECO:0000256" key="5">
    <source>
        <dbReference type="ARBA" id="ARBA00022618"/>
    </source>
</evidence>
<dbReference type="PANTHER" id="PTHR34981:SF1">
    <property type="entry name" value="CELL DIVISION PROTEIN ZAPA"/>
    <property type="match status" value="1"/>
</dbReference>
<comment type="function">
    <text evidence="9">Activator of cell division through the inhibition of FtsZ GTPase activity, therefore promoting FtsZ assembly into bundles of protofilaments necessary for the formation of the division Z ring. It is recruited early at mid-cell but it is not essential for cell division.</text>
</comment>
<dbReference type="InterPro" id="IPR036192">
    <property type="entry name" value="Cell_div_ZapA-like_sf"/>
</dbReference>
<protein>
    <recommendedName>
        <fullName evidence="3">Cell division protein ZapA</fullName>
    </recommendedName>
    <alternativeName>
        <fullName evidence="11">Z ring-associated protein ZapA</fullName>
    </alternativeName>
</protein>